<evidence type="ECO:0000313" key="8">
    <source>
        <dbReference type="Proteomes" id="UP000322110"/>
    </source>
</evidence>
<dbReference type="GO" id="GO:1901678">
    <property type="term" value="P:iron coordination entity transport"/>
    <property type="evidence" value="ECO:0007669"/>
    <property type="project" value="UniProtKB-ARBA"/>
</dbReference>
<keyword evidence="5" id="KW-0732">Signal</keyword>
<accession>A0A5B2TH11</accession>
<name>A0A5B2TH11_9PROT</name>
<dbReference type="SUPFAM" id="SSF53807">
    <property type="entry name" value="Helical backbone' metal receptor"/>
    <property type="match status" value="1"/>
</dbReference>
<dbReference type="Proteomes" id="UP000322110">
    <property type="component" value="Unassembled WGS sequence"/>
</dbReference>
<comment type="caution">
    <text evidence="7">The sequence shown here is derived from an EMBL/GenBank/DDBJ whole genome shotgun (WGS) entry which is preliminary data.</text>
</comment>
<evidence type="ECO:0000256" key="1">
    <source>
        <dbReference type="ARBA" id="ARBA00004196"/>
    </source>
</evidence>
<dbReference type="InterPro" id="IPR002491">
    <property type="entry name" value="ABC_transptr_periplasmic_BD"/>
</dbReference>
<gene>
    <name evidence="7" type="ORF">F0Q34_09105</name>
</gene>
<evidence type="ECO:0000256" key="4">
    <source>
        <dbReference type="ARBA" id="ARBA00022496"/>
    </source>
</evidence>
<proteinExistence type="inferred from homology"/>
<evidence type="ECO:0000259" key="6">
    <source>
        <dbReference type="PROSITE" id="PS50983"/>
    </source>
</evidence>
<evidence type="ECO:0000256" key="3">
    <source>
        <dbReference type="ARBA" id="ARBA00022448"/>
    </source>
</evidence>
<keyword evidence="4" id="KW-0408">Iron</keyword>
<keyword evidence="3" id="KW-0813">Transport</keyword>
<organism evidence="7 8">
    <name type="scientific">Teichococcus oryzae</name>
    <dbReference type="NCBI Taxonomy" id="1608942"/>
    <lineage>
        <taxon>Bacteria</taxon>
        <taxon>Pseudomonadati</taxon>
        <taxon>Pseudomonadota</taxon>
        <taxon>Alphaproteobacteria</taxon>
        <taxon>Acetobacterales</taxon>
        <taxon>Roseomonadaceae</taxon>
        <taxon>Roseomonas</taxon>
    </lineage>
</organism>
<feature type="domain" description="Fe/B12 periplasmic-binding" evidence="6">
    <location>
        <begin position="99"/>
        <end position="381"/>
    </location>
</feature>
<dbReference type="PROSITE" id="PS50983">
    <property type="entry name" value="FE_B12_PBP"/>
    <property type="match status" value="1"/>
</dbReference>
<evidence type="ECO:0000313" key="7">
    <source>
        <dbReference type="EMBL" id="KAA2213394.1"/>
    </source>
</evidence>
<reference evidence="7 8" key="1">
    <citation type="journal article" date="2015" name="Int. J. Syst. Evol. Microbiol.">
        <title>Roseomonas oryzae sp. nov., isolated from paddy rhizosphere soil.</title>
        <authorList>
            <person name="Ramaprasad E.V."/>
            <person name="Sasikala Ch."/>
            <person name="Ramana Ch.V."/>
        </authorList>
    </citation>
    <scope>NUCLEOTIDE SEQUENCE [LARGE SCALE GENOMIC DNA]</scope>
    <source>
        <strain evidence="7 8">KCTC 42542</strain>
    </source>
</reference>
<protein>
    <submittedName>
        <fullName evidence="7">ABC transporter substrate-binding protein</fullName>
    </submittedName>
</protein>
<evidence type="ECO:0000256" key="2">
    <source>
        <dbReference type="ARBA" id="ARBA00008814"/>
    </source>
</evidence>
<keyword evidence="4" id="KW-0410">Iron transport</keyword>
<dbReference type="Gene3D" id="3.40.50.1980">
    <property type="entry name" value="Nitrogenase molybdenum iron protein domain"/>
    <property type="match status" value="2"/>
</dbReference>
<keyword evidence="4" id="KW-0406">Ion transport</keyword>
<dbReference type="EMBL" id="VUKA01000003">
    <property type="protein sequence ID" value="KAA2213394.1"/>
    <property type="molecule type" value="Genomic_DNA"/>
</dbReference>
<evidence type="ECO:0000256" key="5">
    <source>
        <dbReference type="ARBA" id="ARBA00022729"/>
    </source>
</evidence>
<dbReference type="GO" id="GO:0030288">
    <property type="term" value="C:outer membrane-bounded periplasmic space"/>
    <property type="evidence" value="ECO:0007669"/>
    <property type="project" value="TreeGrafter"/>
</dbReference>
<dbReference type="InterPro" id="IPR051313">
    <property type="entry name" value="Bact_iron-sidero_bind"/>
</dbReference>
<dbReference type="PANTHER" id="PTHR30532:SF28">
    <property type="entry name" value="PETROBACTIN-BINDING PROTEIN YCLQ"/>
    <property type="match status" value="1"/>
</dbReference>
<dbReference type="PANTHER" id="PTHR30532">
    <property type="entry name" value="IRON III DICITRATE-BINDING PERIPLASMIC PROTEIN"/>
    <property type="match status" value="1"/>
</dbReference>
<comment type="similarity">
    <text evidence="2">Belongs to the bacterial solute-binding protein 8 family.</text>
</comment>
<sequence>MPWACSGPFHVICVPPLYCDCEELALTREKPCRASSLGGKPRCPNRETQMIRFASRRSALRGVLGLALIPAGLAACARNGGMVVPHAQGEARLSAPPRRIVSYDLGALDMLQALGAGVAAVPAVRMPSYLSGFEADTYPRVGTLFEPDLDALRAARPDLILVGGRSSRQFEALSAIAPTLDLSARPTHFLADVERNLRSLGQVLGREAEAEGLLAAFAGERAALHARSAGAGTGLMLFVAGQGMSVQPPGGRFGYMYDLFGIRPVVAAEEAPAAPAQAAAEGSPEAAAQAQARREAGAAQASFLLSALRRNPDWIFALDRPAATGGEAVANTRLAASEAVRGTTAWRRQQLVMLDAPAWYLAGNGITALRSAVAQFSRVLG</sequence>
<dbReference type="Pfam" id="PF01497">
    <property type="entry name" value="Peripla_BP_2"/>
    <property type="match status" value="1"/>
</dbReference>
<dbReference type="AlphaFoldDB" id="A0A5B2TH11"/>
<keyword evidence="8" id="KW-1185">Reference proteome</keyword>
<comment type="subcellular location">
    <subcellularLocation>
        <location evidence="1">Cell envelope</location>
    </subcellularLocation>
</comment>